<sequence>MHISVVVSVAVIAAILLGLYVLKESNQQETEGRTSGQPVPSVAEEPDVQQGDSVTAKDEVHVGQRRPPLSQKVDAIQQEPDYKERPGMLFDLMLEASLQEVHGLLALSEDVTYSVGFRDDMKAAAFERWYQLDPVAAIRAMDASTLSASQKNSRMEIFLEDWAGRSPQDVAALLGQGQLTGVSSDLTYGALVRGSAKNGDLEVVDAALALMDDPTLRFYALKSAARVLQRDHADRFEGWLVTLPGSDQNTALAESAWMLADQDMDRALLGLDQLAARGADELPVTRLRVAVKWADKDPVKAANWVAAQDVTGEDREILFANVMRVWISKDQSAAVAWVESLIEKGEIDEAFMNRVGGRL</sequence>
<dbReference type="AlphaFoldDB" id="A0A6C2TXR5"/>
<protein>
    <submittedName>
        <fullName evidence="2">Uncharacterized protein</fullName>
    </submittedName>
</protein>
<evidence type="ECO:0000256" key="1">
    <source>
        <dbReference type="SAM" id="MobiDB-lite"/>
    </source>
</evidence>
<keyword evidence="3" id="KW-1185">Reference proteome</keyword>
<feature type="compositionally biased region" description="Polar residues" evidence="1">
    <location>
        <begin position="27"/>
        <end position="38"/>
    </location>
</feature>
<accession>A0A6C2TXR5</accession>
<dbReference type="RefSeq" id="WP_136078176.1">
    <property type="nucleotide sequence ID" value="NZ_CAAHFG010000001.1"/>
</dbReference>
<gene>
    <name evidence="2" type="ORF">PDESU_01071</name>
</gene>
<dbReference type="EMBL" id="CAAHFG010000001">
    <property type="protein sequence ID" value="VGO12518.1"/>
    <property type="molecule type" value="Genomic_DNA"/>
</dbReference>
<evidence type="ECO:0000313" key="3">
    <source>
        <dbReference type="Proteomes" id="UP000366872"/>
    </source>
</evidence>
<dbReference type="Proteomes" id="UP000366872">
    <property type="component" value="Unassembled WGS sequence"/>
</dbReference>
<evidence type="ECO:0000313" key="2">
    <source>
        <dbReference type="EMBL" id="VGO12518.1"/>
    </source>
</evidence>
<proteinExistence type="predicted"/>
<name>A0A6C2TXR5_PONDE</name>
<feature type="region of interest" description="Disordered" evidence="1">
    <location>
        <begin position="27"/>
        <end position="68"/>
    </location>
</feature>
<organism evidence="2 3">
    <name type="scientific">Pontiella desulfatans</name>
    <dbReference type="NCBI Taxonomy" id="2750659"/>
    <lineage>
        <taxon>Bacteria</taxon>
        <taxon>Pseudomonadati</taxon>
        <taxon>Kiritimatiellota</taxon>
        <taxon>Kiritimatiellia</taxon>
        <taxon>Kiritimatiellales</taxon>
        <taxon>Pontiellaceae</taxon>
        <taxon>Pontiella</taxon>
    </lineage>
</organism>
<reference evidence="2 3" key="1">
    <citation type="submission" date="2019-04" db="EMBL/GenBank/DDBJ databases">
        <authorList>
            <person name="Van Vliet M D."/>
        </authorList>
    </citation>
    <scope>NUCLEOTIDE SEQUENCE [LARGE SCALE GENOMIC DNA]</scope>
    <source>
        <strain evidence="2 3">F1</strain>
    </source>
</reference>